<dbReference type="AlphaFoldDB" id="A0A8J3N0B8"/>
<dbReference type="CDD" id="cd04202">
    <property type="entry name" value="CuRO_D2_2dMcoN_like"/>
    <property type="match status" value="1"/>
</dbReference>
<dbReference type="Proteomes" id="UP000597444">
    <property type="component" value="Unassembled WGS sequence"/>
</dbReference>
<proteinExistence type="predicted"/>
<dbReference type="Pfam" id="PF07731">
    <property type="entry name" value="Cu-oxidase_2"/>
    <property type="match status" value="1"/>
</dbReference>
<organism evidence="4 5">
    <name type="scientific">Reticulibacter mediterranei</name>
    <dbReference type="NCBI Taxonomy" id="2778369"/>
    <lineage>
        <taxon>Bacteria</taxon>
        <taxon>Bacillati</taxon>
        <taxon>Chloroflexota</taxon>
        <taxon>Ktedonobacteria</taxon>
        <taxon>Ktedonobacterales</taxon>
        <taxon>Reticulibacteraceae</taxon>
        <taxon>Reticulibacter</taxon>
    </lineage>
</organism>
<dbReference type="InterPro" id="IPR045087">
    <property type="entry name" value="Cu-oxidase_fam"/>
</dbReference>
<keyword evidence="5" id="KW-1185">Reference proteome</keyword>
<dbReference type="SUPFAM" id="SSF49503">
    <property type="entry name" value="Cupredoxins"/>
    <property type="match status" value="2"/>
</dbReference>
<evidence type="ECO:0000259" key="3">
    <source>
        <dbReference type="Pfam" id="PF07732"/>
    </source>
</evidence>
<dbReference type="InterPro" id="IPR011706">
    <property type="entry name" value="Cu-oxidase_C"/>
</dbReference>
<dbReference type="InterPro" id="IPR011707">
    <property type="entry name" value="Cu-oxidase-like_N"/>
</dbReference>
<evidence type="ECO:0000256" key="1">
    <source>
        <dbReference type="SAM" id="Phobius"/>
    </source>
</evidence>
<protein>
    <recommendedName>
        <fullName evidence="6">Copper oxidase</fullName>
    </recommendedName>
</protein>
<keyword evidence="1" id="KW-1133">Transmembrane helix</keyword>
<dbReference type="CDD" id="cd04206">
    <property type="entry name" value="CuRO_1_LCC_like"/>
    <property type="match status" value="1"/>
</dbReference>
<name>A0A8J3N0B8_9CHLR</name>
<dbReference type="Gene3D" id="2.60.40.420">
    <property type="entry name" value="Cupredoxins - blue copper proteins"/>
    <property type="match status" value="2"/>
</dbReference>
<feature type="domain" description="Plastocyanin-like" evidence="2">
    <location>
        <begin position="268"/>
        <end position="354"/>
    </location>
</feature>
<dbReference type="EMBL" id="BNJK01000001">
    <property type="protein sequence ID" value="GHO94059.1"/>
    <property type="molecule type" value="Genomic_DNA"/>
</dbReference>
<keyword evidence="1" id="KW-0472">Membrane</keyword>
<evidence type="ECO:0000313" key="5">
    <source>
        <dbReference type="Proteomes" id="UP000597444"/>
    </source>
</evidence>
<feature type="domain" description="Plastocyanin-like" evidence="3">
    <location>
        <begin position="99"/>
        <end position="204"/>
    </location>
</feature>
<comment type="caution">
    <text evidence="4">The sequence shown here is derived from an EMBL/GenBank/DDBJ whole genome shotgun (WGS) entry which is preliminary data.</text>
</comment>
<dbReference type="RefSeq" id="WP_220204818.1">
    <property type="nucleotide sequence ID" value="NZ_BNJK01000001.1"/>
</dbReference>
<dbReference type="GO" id="GO:0005507">
    <property type="term" value="F:copper ion binding"/>
    <property type="evidence" value="ECO:0007669"/>
    <property type="project" value="InterPro"/>
</dbReference>
<dbReference type="Pfam" id="PF07732">
    <property type="entry name" value="Cu-oxidase_3"/>
    <property type="match status" value="1"/>
</dbReference>
<feature type="transmembrane region" description="Helical" evidence="1">
    <location>
        <begin position="12"/>
        <end position="30"/>
    </location>
</feature>
<keyword evidence="1" id="KW-0812">Transmembrane</keyword>
<sequence>MMKGVRPERIVATLLIVIALLIVGLIGVFIREGALDVNQTQAQTAPITAPAVNDGAAPAAATGKTRNFTLYVRSTWIKTPDGQKFWAFGYTDDPKGPAKIPGPPIIVDQGDTVNITLNNDQDPTKTTTNPEGDGHTIHLHGLDLPPAMDGDPMTAPGGHSVLPGTKYTYHFVAQYAGTYWYHCHESAAEHIQMGMYGALIIRPKGQANVAYSGTPKFDKEYTFVLSDMDSDMHQKDYDALHTGGGVDPNWTQYKPNYFFINGKYWPDTMADPNDNVNATVGQTVLVRLINTGYVVHSIHTHGFHFLVIGSDGRKLDSPYYKDTISIGPAERYDIIMKLGMAGRFMFHDHAEQMNTNNGEYPGGMLTMISVNNPDGSNPVPMKQMMGG</sequence>
<dbReference type="GO" id="GO:0016491">
    <property type="term" value="F:oxidoreductase activity"/>
    <property type="evidence" value="ECO:0007669"/>
    <property type="project" value="InterPro"/>
</dbReference>
<accession>A0A8J3N0B8</accession>
<dbReference type="PANTHER" id="PTHR11709">
    <property type="entry name" value="MULTI-COPPER OXIDASE"/>
    <property type="match status" value="1"/>
</dbReference>
<evidence type="ECO:0008006" key="6">
    <source>
        <dbReference type="Google" id="ProtNLM"/>
    </source>
</evidence>
<reference evidence="4" key="1">
    <citation type="submission" date="2020-10" db="EMBL/GenBank/DDBJ databases">
        <title>Taxonomic study of unclassified bacteria belonging to the class Ktedonobacteria.</title>
        <authorList>
            <person name="Yabe S."/>
            <person name="Wang C.M."/>
            <person name="Zheng Y."/>
            <person name="Sakai Y."/>
            <person name="Cavaletti L."/>
            <person name="Monciardini P."/>
            <person name="Donadio S."/>
        </authorList>
    </citation>
    <scope>NUCLEOTIDE SEQUENCE</scope>
    <source>
        <strain evidence="4">ID150040</strain>
    </source>
</reference>
<evidence type="ECO:0000259" key="2">
    <source>
        <dbReference type="Pfam" id="PF07731"/>
    </source>
</evidence>
<gene>
    <name evidence="4" type="ORF">KSF_041070</name>
</gene>
<dbReference type="InterPro" id="IPR008972">
    <property type="entry name" value="Cupredoxin"/>
</dbReference>
<evidence type="ECO:0000313" key="4">
    <source>
        <dbReference type="EMBL" id="GHO94059.1"/>
    </source>
</evidence>